<keyword evidence="4" id="KW-1185">Reference proteome</keyword>
<sequence length="403" mass="44315">MASRYNSYDSTRSSASSFTSSSEFNPSSITPSSSSRALVKSKPSDLSQLKSNPNKSKPNGTHNLTAMVKKFMEKKTTLGSSSSKKKNAIGGLVIPADLITEDLKRTTPAAKRGAGLVGLQKKLFGKEKVGIKKEVKALTEVKGNGNVGNTRTLAMVLRSERELLSANKEMEEEIGHLKSMLETRNREVEKLKDLCLKQREEIKSLKNAVLFPDLSNNELQDLLEQQGSELKQAKTLIPNLQRQVTSLTGQLQCLAEGLAEVKAEKYGRARWSNSPKTPTFDCEGSANSLDFSSCGATIPGSPDDDMFVQDLNPCLTPYVAKANSKEFDEMGYDCSSSYEEQLPETTMQVSDEPTFSSNLRKLSRSSDRYKSPNVAAAAAARAARRSDESKFKYGKQQLYQRAF</sequence>
<name>A0AAV0M0G0_9ROSI</name>
<feature type="compositionally biased region" description="Polar residues" evidence="2">
    <location>
        <begin position="344"/>
        <end position="360"/>
    </location>
</feature>
<feature type="coiled-coil region" evidence="1">
    <location>
        <begin position="167"/>
        <end position="243"/>
    </location>
</feature>
<evidence type="ECO:0000256" key="2">
    <source>
        <dbReference type="SAM" id="MobiDB-lite"/>
    </source>
</evidence>
<proteinExistence type="predicted"/>
<feature type="compositionally biased region" description="Low complexity" evidence="2">
    <location>
        <begin position="1"/>
        <end position="37"/>
    </location>
</feature>
<evidence type="ECO:0000313" key="4">
    <source>
        <dbReference type="Proteomes" id="UP001154282"/>
    </source>
</evidence>
<accession>A0AAV0M0G0</accession>
<gene>
    <name evidence="3" type="ORF">LITE_LOCUS26448</name>
</gene>
<keyword evidence="1" id="KW-0175">Coiled coil</keyword>
<dbReference type="EMBL" id="CAMGYJ010000006">
    <property type="protein sequence ID" value="CAI0440228.1"/>
    <property type="molecule type" value="Genomic_DNA"/>
</dbReference>
<organism evidence="3 4">
    <name type="scientific">Linum tenue</name>
    <dbReference type="NCBI Taxonomy" id="586396"/>
    <lineage>
        <taxon>Eukaryota</taxon>
        <taxon>Viridiplantae</taxon>
        <taxon>Streptophyta</taxon>
        <taxon>Embryophyta</taxon>
        <taxon>Tracheophyta</taxon>
        <taxon>Spermatophyta</taxon>
        <taxon>Magnoliopsida</taxon>
        <taxon>eudicotyledons</taxon>
        <taxon>Gunneridae</taxon>
        <taxon>Pentapetalae</taxon>
        <taxon>rosids</taxon>
        <taxon>fabids</taxon>
        <taxon>Malpighiales</taxon>
        <taxon>Linaceae</taxon>
        <taxon>Linum</taxon>
    </lineage>
</organism>
<feature type="compositionally biased region" description="Polar residues" evidence="2">
    <location>
        <begin position="44"/>
        <end position="62"/>
    </location>
</feature>
<reference evidence="3" key="1">
    <citation type="submission" date="2022-08" db="EMBL/GenBank/DDBJ databases">
        <authorList>
            <person name="Gutierrez-Valencia J."/>
        </authorList>
    </citation>
    <scope>NUCLEOTIDE SEQUENCE</scope>
</reference>
<dbReference type="Proteomes" id="UP001154282">
    <property type="component" value="Unassembled WGS sequence"/>
</dbReference>
<dbReference type="PANTHER" id="PTHR35493:SF1">
    <property type="entry name" value="STRUCTURAL MAINTENANCE OF CHROMOSOMES PROTEIN"/>
    <property type="match status" value="1"/>
</dbReference>
<feature type="region of interest" description="Disordered" evidence="2">
    <location>
        <begin position="1"/>
        <end position="62"/>
    </location>
</feature>
<protein>
    <submittedName>
        <fullName evidence="3">Uncharacterized protein</fullName>
    </submittedName>
</protein>
<feature type="region of interest" description="Disordered" evidence="2">
    <location>
        <begin position="344"/>
        <end position="369"/>
    </location>
</feature>
<dbReference type="PANTHER" id="PTHR35493">
    <property type="entry name" value="STRUCTURAL MAINTENANCE OF CHROMOSOMES PROTEIN"/>
    <property type="match status" value="1"/>
</dbReference>
<evidence type="ECO:0000313" key="3">
    <source>
        <dbReference type="EMBL" id="CAI0440228.1"/>
    </source>
</evidence>
<comment type="caution">
    <text evidence="3">The sequence shown here is derived from an EMBL/GenBank/DDBJ whole genome shotgun (WGS) entry which is preliminary data.</text>
</comment>
<evidence type="ECO:0000256" key="1">
    <source>
        <dbReference type="SAM" id="Coils"/>
    </source>
</evidence>
<dbReference type="AlphaFoldDB" id="A0AAV0M0G0"/>